<dbReference type="InterPro" id="IPR000587">
    <property type="entry name" value="Creatinase_N"/>
</dbReference>
<sequence length="422" mass="46197">MSSAITAMKPDNATSPAWPKLSLAERDRRWARVRELMNQHDLEAIVVFGFGRDANDSYLTNEVEHGTVLFRREGEPLVLVGDVPLGRYDEAGARYERWTSQWRHGSPVVNLAKAVAEYGLEKSRIGVVGTSSRAVFQWAGVIPYKVWKAVMESLPDVEFVDIADAYETLTLFKSAEEMEMIRKAASIGEAACAAFVDACGEGVHESVVTAAAMHAIVANGGWFRAPFILERAGASRFGWGPPEWFHMGGEPHVLRKGDSIAAEVFAFYGGFESQQQIDVCIGEPDPLLRRLEQVCIESYEAGLKALRPGLRFSELAKIMEEPLLRAECWNTGPMVQTVSPVIFNSATRINPEVDPALSHLPALPIGVGLDGDFEIQPGVAFAFEPNALRDGKRVCIGGTVLLSENGVEDLNTISKRLVVVPA</sequence>
<dbReference type="AlphaFoldDB" id="G6EA88"/>
<dbReference type="InterPro" id="IPR050659">
    <property type="entry name" value="Peptidase_M24B"/>
</dbReference>
<accession>G6EA88</accession>
<protein>
    <recommendedName>
        <fullName evidence="5">Peptidase M24 domain-containing protein</fullName>
    </recommendedName>
</protein>
<keyword evidence="4" id="KW-1185">Reference proteome</keyword>
<dbReference type="Gene3D" id="3.40.350.10">
    <property type="entry name" value="Creatinase/prolidase N-terminal domain"/>
    <property type="match status" value="1"/>
</dbReference>
<evidence type="ECO:0000259" key="1">
    <source>
        <dbReference type="Pfam" id="PF00557"/>
    </source>
</evidence>
<proteinExistence type="predicted"/>
<dbReference type="PANTHER" id="PTHR46112">
    <property type="entry name" value="AMINOPEPTIDASE"/>
    <property type="match status" value="1"/>
</dbReference>
<dbReference type="CDD" id="cd01066">
    <property type="entry name" value="APP_MetAP"/>
    <property type="match status" value="1"/>
</dbReference>
<dbReference type="STRING" id="1088721.JI59_13810"/>
<dbReference type="InterPro" id="IPR029149">
    <property type="entry name" value="Creatin/AminoP/Spt16_N"/>
</dbReference>
<dbReference type="Proteomes" id="UP000004030">
    <property type="component" value="Unassembled WGS sequence"/>
</dbReference>
<organism evidence="3 4">
    <name type="scientific">Novosphingobium pentaromativorans US6-1</name>
    <dbReference type="NCBI Taxonomy" id="1088721"/>
    <lineage>
        <taxon>Bacteria</taxon>
        <taxon>Pseudomonadati</taxon>
        <taxon>Pseudomonadota</taxon>
        <taxon>Alphaproteobacteria</taxon>
        <taxon>Sphingomonadales</taxon>
        <taxon>Sphingomonadaceae</taxon>
        <taxon>Novosphingobium</taxon>
    </lineage>
</organism>
<name>G6EA88_9SPHN</name>
<dbReference type="Pfam" id="PF01321">
    <property type="entry name" value="Creatinase_N"/>
    <property type="match status" value="1"/>
</dbReference>
<feature type="domain" description="Creatinase N-terminal" evidence="2">
    <location>
        <begin position="29"/>
        <end position="167"/>
    </location>
</feature>
<dbReference type="InterPro" id="IPR036005">
    <property type="entry name" value="Creatinase/aminopeptidase-like"/>
</dbReference>
<dbReference type="PATRIC" id="fig|1088721.3.peg.1243"/>
<dbReference type="Gene3D" id="3.90.230.10">
    <property type="entry name" value="Creatinase/methionine aminopeptidase superfamily"/>
    <property type="match status" value="1"/>
</dbReference>
<dbReference type="Pfam" id="PF00557">
    <property type="entry name" value="Peptidase_M24"/>
    <property type="match status" value="1"/>
</dbReference>
<evidence type="ECO:0008006" key="5">
    <source>
        <dbReference type="Google" id="ProtNLM"/>
    </source>
</evidence>
<dbReference type="EMBL" id="AGFM01000015">
    <property type="protein sequence ID" value="EHJ61803.1"/>
    <property type="molecule type" value="Genomic_DNA"/>
</dbReference>
<evidence type="ECO:0000259" key="2">
    <source>
        <dbReference type="Pfam" id="PF01321"/>
    </source>
</evidence>
<dbReference type="InterPro" id="IPR000994">
    <property type="entry name" value="Pept_M24"/>
</dbReference>
<feature type="domain" description="Peptidase M24" evidence="1">
    <location>
        <begin position="179"/>
        <end position="398"/>
    </location>
</feature>
<comment type="caution">
    <text evidence="3">The sequence shown here is derived from an EMBL/GenBank/DDBJ whole genome shotgun (WGS) entry which is preliminary data.</text>
</comment>
<dbReference type="RefSeq" id="WP_007012174.1">
    <property type="nucleotide sequence ID" value="NZ_AGFM01000015.1"/>
</dbReference>
<dbReference type="eggNOG" id="COG0006">
    <property type="taxonomic scope" value="Bacteria"/>
</dbReference>
<dbReference type="SUPFAM" id="SSF55920">
    <property type="entry name" value="Creatinase/aminopeptidase"/>
    <property type="match status" value="1"/>
</dbReference>
<evidence type="ECO:0000313" key="3">
    <source>
        <dbReference type="EMBL" id="EHJ61803.1"/>
    </source>
</evidence>
<dbReference type="PANTHER" id="PTHR46112:SF2">
    <property type="entry name" value="XAA-PRO AMINOPEPTIDASE P-RELATED"/>
    <property type="match status" value="1"/>
</dbReference>
<reference evidence="3 4" key="1">
    <citation type="journal article" date="2012" name="J. Bacteriol.">
        <title>Genome sequence of benzo(a)pyrene-degrading bacterium Novosphingobium pentaromativorans US6-1.</title>
        <authorList>
            <person name="Luo Y.R."/>
            <person name="Kang S.G."/>
            <person name="Kim S.J."/>
            <person name="Kim M.R."/>
            <person name="Li N."/>
            <person name="Lee J.H."/>
            <person name="Kwon K.K."/>
        </authorList>
    </citation>
    <scope>NUCLEOTIDE SEQUENCE [LARGE SCALE GENOMIC DNA]</scope>
    <source>
        <strain evidence="3 4">US6-1</strain>
    </source>
</reference>
<gene>
    <name evidence="3" type="ORF">NSU_1259</name>
</gene>
<dbReference type="SUPFAM" id="SSF53092">
    <property type="entry name" value="Creatinase/prolidase N-terminal domain"/>
    <property type="match status" value="1"/>
</dbReference>
<evidence type="ECO:0000313" key="4">
    <source>
        <dbReference type="Proteomes" id="UP000004030"/>
    </source>
</evidence>